<gene>
    <name evidence="2" type="ORF">E2562_026934</name>
</gene>
<evidence type="ECO:0000313" key="3">
    <source>
        <dbReference type="Proteomes" id="UP000479710"/>
    </source>
</evidence>
<keyword evidence="3" id="KW-1185">Reference proteome</keyword>
<evidence type="ECO:0000256" key="1">
    <source>
        <dbReference type="SAM" id="SignalP"/>
    </source>
</evidence>
<dbReference type="AlphaFoldDB" id="A0A6G1EZ68"/>
<feature type="signal peptide" evidence="1">
    <location>
        <begin position="1"/>
        <end position="16"/>
    </location>
</feature>
<organism evidence="2 3">
    <name type="scientific">Oryza meyeriana var. granulata</name>
    <dbReference type="NCBI Taxonomy" id="110450"/>
    <lineage>
        <taxon>Eukaryota</taxon>
        <taxon>Viridiplantae</taxon>
        <taxon>Streptophyta</taxon>
        <taxon>Embryophyta</taxon>
        <taxon>Tracheophyta</taxon>
        <taxon>Spermatophyta</taxon>
        <taxon>Magnoliopsida</taxon>
        <taxon>Liliopsida</taxon>
        <taxon>Poales</taxon>
        <taxon>Poaceae</taxon>
        <taxon>BOP clade</taxon>
        <taxon>Oryzoideae</taxon>
        <taxon>Oryzeae</taxon>
        <taxon>Oryzinae</taxon>
        <taxon>Oryza</taxon>
        <taxon>Oryza meyeriana</taxon>
    </lineage>
</organism>
<comment type="caution">
    <text evidence="2">The sequence shown here is derived from an EMBL/GenBank/DDBJ whole genome shotgun (WGS) entry which is preliminary data.</text>
</comment>
<protein>
    <submittedName>
        <fullName evidence="2">Uncharacterized protein</fullName>
    </submittedName>
</protein>
<feature type="chain" id="PRO_5026331254" evidence="1">
    <location>
        <begin position="17"/>
        <end position="62"/>
    </location>
</feature>
<keyword evidence="1" id="KW-0732">Signal</keyword>
<reference evidence="2 3" key="1">
    <citation type="submission" date="2019-11" db="EMBL/GenBank/DDBJ databases">
        <title>Whole genome sequence of Oryza granulata.</title>
        <authorList>
            <person name="Li W."/>
        </authorList>
    </citation>
    <scope>NUCLEOTIDE SEQUENCE [LARGE SCALE GENOMIC DNA]</scope>
    <source>
        <strain evidence="3">cv. Menghai</strain>
        <tissue evidence="2">Leaf</tissue>
    </source>
</reference>
<name>A0A6G1EZ68_9ORYZ</name>
<dbReference type="EMBL" id="SPHZ02000002">
    <property type="protein sequence ID" value="KAF0929934.1"/>
    <property type="molecule type" value="Genomic_DNA"/>
</dbReference>
<proteinExistence type="predicted"/>
<dbReference type="Proteomes" id="UP000479710">
    <property type="component" value="Unassembled WGS sequence"/>
</dbReference>
<sequence length="62" mass="6563">MLGLLGLFGLAGGLLGRAGHEVGQEEAAWLLGPDDLAGPWKEVRPAWAGRISWPSWLGGRPD</sequence>
<evidence type="ECO:0000313" key="2">
    <source>
        <dbReference type="EMBL" id="KAF0929934.1"/>
    </source>
</evidence>
<accession>A0A6G1EZ68</accession>